<accession>A0A2I0WDV9</accession>
<evidence type="ECO:0000313" key="11">
    <source>
        <dbReference type="EMBL" id="PKU73854.1"/>
    </source>
</evidence>
<keyword evidence="6" id="KW-0804">Transcription</keyword>
<evidence type="ECO:0000313" key="12">
    <source>
        <dbReference type="Proteomes" id="UP000233837"/>
    </source>
</evidence>
<feature type="region of interest" description="Disordered" evidence="9">
    <location>
        <begin position="305"/>
        <end position="342"/>
    </location>
</feature>
<keyword evidence="1" id="KW-0479">Metal-binding</keyword>
<dbReference type="GO" id="GO:0005634">
    <property type="term" value="C:nucleus"/>
    <property type="evidence" value="ECO:0007669"/>
    <property type="project" value="UniProtKB-SubCell"/>
</dbReference>
<feature type="compositionally biased region" description="Polar residues" evidence="9">
    <location>
        <begin position="80"/>
        <end position="90"/>
    </location>
</feature>
<feature type="compositionally biased region" description="Basic and acidic residues" evidence="9">
    <location>
        <begin position="35"/>
        <end position="46"/>
    </location>
</feature>
<dbReference type="GO" id="GO:0003700">
    <property type="term" value="F:DNA-binding transcription factor activity"/>
    <property type="evidence" value="ECO:0007669"/>
    <property type="project" value="InterPro"/>
</dbReference>
<evidence type="ECO:0000256" key="9">
    <source>
        <dbReference type="SAM" id="MobiDB-lite"/>
    </source>
</evidence>
<dbReference type="Pfam" id="PF02701">
    <property type="entry name" value="Zn_ribbon_Dof"/>
    <property type="match status" value="1"/>
</dbReference>
<proteinExistence type="predicted"/>
<feature type="compositionally biased region" description="Basic and acidic residues" evidence="9">
    <location>
        <begin position="103"/>
        <end position="113"/>
    </location>
</feature>
<evidence type="ECO:0000256" key="2">
    <source>
        <dbReference type="ARBA" id="ARBA00022771"/>
    </source>
</evidence>
<dbReference type="PROSITE" id="PS01361">
    <property type="entry name" value="ZF_DOF_1"/>
    <property type="match status" value="1"/>
</dbReference>
<dbReference type="PANTHER" id="PTHR31089">
    <property type="entry name" value="CYCLIC DOF FACTOR 2"/>
    <property type="match status" value="1"/>
</dbReference>
<dbReference type="EMBL" id="KZ502719">
    <property type="protein sequence ID" value="PKU73854.1"/>
    <property type="molecule type" value="Genomic_DNA"/>
</dbReference>
<keyword evidence="5 8" id="KW-0238">DNA-binding</keyword>
<keyword evidence="12" id="KW-1185">Reference proteome</keyword>
<dbReference type="AlphaFoldDB" id="A0A2I0WDV9"/>
<dbReference type="PROSITE" id="PS50884">
    <property type="entry name" value="ZF_DOF_2"/>
    <property type="match status" value="1"/>
</dbReference>
<gene>
    <name evidence="11" type="primary">CDF2</name>
    <name evidence="11" type="ORF">MA16_Dca012001</name>
</gene>
<organism evidence="11 12">
    <name type="scientific">Dendrobium catenatum</name>
    <dbReference type="NCBI Taxonomy" id="906689"/>
    <lineage>
        <taxon>Eukaryota</taxon>
        <taxon>Viridiplantae</taxon>
        <taxon>Streptophyta</taxon>
        <taxon>Embryophyta</taxon>
        <taxon>Tracheophyta</taxon>
        <taxon>Spermatophyta</taxon>
        <taxon>Magnoliopsida</taxon>
        <taxon>Liliopsida</taxon>
        <taxon>Asparagales</taxon>
        <taxon>Orchidaceae</taxon>
        <taxon>Epidendroideae</taxon>
        <taxon>Malaxideae</taxon>
        <taxon>Dendrobiinae</taxon>
        <taxon>Dendrobium</taxon>
    </lineage>
</organism>
<keyword evidence="3" id="KW-0862">Zinc</keyword>
<evidence type="ECO:0000256" key="1">
    <source>
        <dbReference type="ARBA" id="ARBA00022723"/>
    </source>
</evidence>
<feature type="domain" description="Dof-type" evidence="10">
    <location>
        <begin position="115"/>
        <end position="169"/>
    </location>
</feature>
<dbReference type="OrthoDB" id="1927254at2759"/>
<keyword evidence="7 8" id="KW-0539">Nucleus</keyword>
<keyword evidence="4" id="KW-0805">Transcription regulation</keyword>
<dbReference type="GO" id="GO:0008270">
    <property type="term" value="F:zinc ion binding"/>
    <property type="evidence" value="ECO:0007669"/>
    <property type="project" value="UniProtKB-KW"/>
</dbReference>
<feature type="compositionally biased region" description="Low complexity" evidence="9">
    <location>
        <begin position="305"/>
        <end position="317"/>
    </location>
</feature>
<name>A0A2I0WDV9_9ASPA</name>
<evidence type="ECO:0000256" key="7">
    <source>
        <dbReference type="ARBA" id="ARBA00023242"/>
    </source>
</evidence>
<evidence type="ECO:0000256" key="3">
    <source>
        <dbReference type="ARBA" id="ARBA00022833"/>
    </source>
</evidence>
<reference evidence="11 12" key="1">
    <citation type="journal article" date="2016" name="Sci. Rep.">
        <title>The Dendrobium catenatum Lindl. genome sequence provides insights into polysaccharide synthase, floral development and adaptive evolution.</title>
        <authorList>
            <person name="Zhang G.Q."/>
            <person name="Xu Q."/>
            <person name="Bian C."/>
            <person name="Tsai W.C."/>
            <person name="Yeh C.M."/>
            <person name="Liu K.W."/>
            <person name="Yoshida K."/>
            <person name="Zhang L.S."/>
            <person name="Chang S.B."/>
            <person name="Chen F."/>
            <person name="Shi Y."/>
            <person name="Su Y.Y."/>
            <person name="Zhang Y.Q."/>
            <person name="Chen L.J."/>
            <person name="Yin Y."/>
            <person name="Lin M."/>
            <person name="Huang H."/>
            <person name="Deng H."/>
            <person name="Wang Z.W."/>
            <person name="Zhu S.L."/>
            <person name="Zhao X."/>
            <person name="Deng C."/>
            <person name="Niu S.C."/>
            <person name="Huang J."/>
            <person name="Wang M."/>
            <person name="Liu G.H."/>
            <person name="Yang H.J."/>
            <person name="Xiao X.J."/>
            <person name="Hsiao Y.Y."/>
            <person name="Wu W.L."/>
            <person name="Chen Y.Y."/>
            <person name="Mitsuda N."/>
            <person name="Ohme-Takagi M."/>
            <person name="Luo Y.B."/>
            <person name="Van de Peer Y."/>
            <person name="Liu Z.J."/>
        </authorList>
    </citation>
    <scope>NUCLEOTIDE SEQUENCE [LARGE SCALE GENOMIC DNA]</scope>
    <source>
        <tissue evidence="11">The whole plant</tissue>
    </source>
</reference>
<dbReference type="InterPro" id="IPR045174">
    <property type="entry name" value="Dof"/>
</dbReference>
<keyword evidence="2 8" id="KW-0863">Zinc-finger</keyword>
<feature type="region of interest" description="Disordered" evidence="9">
    <location>
        <begin position="31"/>
        <end position="115"/>
    </location>
</feature>
<dbReference type="GO" id="GO:0003677">
    <property type="term" value="F:DNA binding"/>
    <property type="evidence" value="ECO:0007669"/>
    <property type="project" value="UniProtKB-UniRule"/>
</dbReference>
<feature type="compositionally biased region" description="Basic and acidic residues" evidence="9">
    <location>
        <begin position="57"/>
        <end position="79"/>
    </location>
</feature>
<evidence type="ECO:0000259" key="10">
    <source>
        <dbReference type="PROSITE" id="PS50884"/>
    </source>
</evidence>
<evidence type="ECO:0000256" key="8">
    <source>
        <dbReference type="PROSITE-ProRule" id="PRU00071"/>
    </source>
</evidence>
<evidence type="ECO:0000256" key="6">
    <source>
        <dbReference type="ARBA" id="ARBA00023163"/>
    </source>
</evidence>
<sequence length="423" mass="46643">MAESRDPAIKLFGKTIQIPVGVVVSLTIGEEFIGDDEKAPSDKEASPEQMDNNEEAPISREEEKKNDESNNLANEEKIDQNSSSPENSNSKADDEQNESNNNPRDKANKKPDKILPCPRCKSMDTKFCYYNNYNVNQPRHFCKNCQRYWTAGGSMRNVPVGAGRRKSKSSASHQHFRQITIADCVQAVPESIHHLQPLKSNGTVLSFGSDAPLCESMASVMKLVEKTVQNRNQKEKEQLSGSPNLNEQVKASSTSNCYGFPPNVSNINGSPWPYTWTHPPFAFPFYPITAYWGMPWLSPPLSTSPSSGSSCSVSNSPNLGKHSREGNLLNHSHLDKGNTSIPEKSLWAPKTMRVDVPEKLQSVQCGQPLDSTLIKADLISRGGGLFKAFQSNGDHKNPSNELSQVLLANPAALSRSFTFQESS</sequence>
<reference evidence="11 12" key="2">
    <citation type="journal article" date="2017" name="Nature">
        <title>The Apostasia genome and the evolution of orchids.</title>
        <authorList>
            <person name="Zhang G.Q."/>
            <person name="Liu K.W."/>
            <person name="Li Z."/>
            <person name="Lohaus R."/>
            <person name="Hsiao Y.Y."/>
            <person name="Niu S.C."/>
            <person name="Wang J.Y."/>
            <person name="Lin Y.C."/>
            <person name="Xu Q."/>
            <person name="Chen L.J."/>
            <person name="Yoshida K."/>
            <person name="Fujiwara S."/>
            <person name="Wang Z.W."/>
            <person name="Zhang Y.Q."/>
            <person name="Mitsuda N."/>
            <person name="Wang M."/>
            <person name="Liu G.H."/>
            <person name="Pecoraro L."/>
            <person name="Huang H.X."/>
            <person name="Xiao X.J."/>
            <person name="Lin M."/>
            <person name="Wu X.Y."/>
            <person name="Wu W.L."/>
            <person name="Chen Y.Y."/>
            <person name="Chang S.B."/>
            <person name="Sakamoto S."/>
            <person name="Ohme-Takagi M."/>
            <person name="Yagi M."/>
            <person name="Zeng S.J."/>
            <person name="Shen C.Y."/>
            <person name="Yeh C.M."/>
            <person name="Luo Y.B."/>
            <person name="Tsai W.C."/>
            <person name="Van de Peer Y."/>
            <person name="Liu Z.J."/>
        </authorList>
    </citation>
    <scope>NUCLEOTIDE SEQUENCE [LARGE SCALE GENOMIC DNA]</scope>
    <source>
        <tissue evidence="11">The whole plant</tissue>
    </source>
</reference>
<evidence type="ECO:0000256" key="5">
    <source>
        <dbReference type="ARBA" id="ARBA00023125"/>
    </source>
</evidence>
<dbReference type="PANTHER" id="PTHR31089:SF75">
    <property type="entry name" value="CYCLIC DOF FACTOR 2"/>
    <property type="match status" value="1"/>
</dbReference>
<dbReference type="Proteomes" id="UP000233837">
    <property type="component" value="Unassembled WGS sequence"/>
</dbReference>
<protein>
    <submittedName>
        <fullName evidence="11">Cyclic dof factor 2</fullName>
    </submittedName>
</protein>
<comment type="subcellular location">
    <subcellularLocation>
        <location evidence="8">Nucleus</location>
    </subcellularLocation>
</comment>
<evidence type="ECO:0000256" key="4">
    <source>
        <dbReference type="ARBA" id="ARBA00023015"/>
    </source>
</evidence>
<dbReference type="InterPro" id="IPR003851">
    <property type="entry name" value="Znf_Dof"/>
</dbReference>